<dbReference type="Proteomes" id="UP001278766">
    <property type="component" value="Unassembled WGS sequence"/>
</dbReference>
<dbReference type="EMBL" id="JAUEPN010000008">
    <property type="protein sequence ID" value="KAK3291873.1"/>
    <property type="molecule type" value="Genomic_DNA"/>
</dbReference>
<dbReference type="InterPro" id="IPR013078">
    <property type="entry name" value="His_Pase_superF_clade-1"/>
</dbReference>
<dbReference type="Gene3D" id="3.40.50.1240">
    <property type="entry name" value="Phosphoglycerate mutase-like"/>
    <property type="match status" value="1"/>
</dbReference>
<name>A0AAE0LNP0_9PEZI</name>
<dbReference type="GO" id="GO:0016791">
    <property type="term" value="F:phosphatase activity"/>
    <property type="evidence" value="ECO:0007669"/>
    <property type="project" value="TreeGrafter"/>
</dbReference>
<dbReference type="GO" id="GO:0005737">
    <property type="term" value="C:cytoplasm"/>
    <property type="evidence" value="ECO:0007669"/>
    <property type="project" value="TreeGrafter"/>
</dbReference>
<sequence>MASHAPKLRYSAVTGYFKNDAQPTSSAGPGLEAVTLPGLGLIDQVYETDEAFDPQREKHGWERFAHYLGHLNKTGGGKTVYKLLYAARHGEGYHNVKEREVGTPAWESHWAKLEGDGHTTWADAHLTATGIAQARAMATFWADAAVTARLPLARSHYCSPHARCLETCELAFATLALPPGAGEVPVPPFRPVVKEMIRERLGVHTCDRRRTRSWIRESHPLFVVEEGLTEEDELWRADVRETLEEHAVRMRAFLDELFAGAGGGDGEQIVSVTAHSGSIRALYEVLGHPGRKVAPGTIVPVLIKGEVVDDAAVAQP</sequence>
<dbReference type="PANTHER" id="PTHR48100:SF1">
    <property type="entry name" value="HISTIDINE PHOSPHATASE FAMILY PROTEIN-RELATED"/>
    <property type="match status" value="1"/>
</dbReference>
<evidence type="ECO:0000313" key="2">
    <source>
        <dbReference type="Proteomes" id="UP001278766"/>
    </source>
</evidence>
<protein>
    <submittedName>
        <fullName evidence="1">Histidine phosphatase superfamily</fullName>
    </submittedName>
</protein>
<proteinExistence type="predicted"/>
<dbReference type="CDD" id="cd07067">
    <property type="entry name" value="HP_PGM_like"/>
    <property type="match status" value="1"/>
</dbReference>
<evidence type="ECO:0000313" key="1">
    <source>
        <dbReference type="EMBL" id="KAK3291873.1"/>
    </source>
</evidence>
<dbReference type="PANTHER" id="PTHR48100">
    <property type="entry name" value="BROAD-SPECIFICITY PHOSPHATASE YOR283W-RELATED"/>
    <property type="match status" value="1"/>
</dbReference>
<dbReference type="SUPFAM" id="SSF53254">
    <property type="entry name" value="Phosphoglycerate mutase-like"/>
    <property type="match status" value="1"/>
</dbReference>
<dbReference type="RefSeq" id="XP_062655387.1">
    <property type="nucleotide sequence ID" value="XM_062801382.1"/>
</dbReference>
<dbReference type="AlphaFoldDB" id="A0AAE0LNP0"/>
<reference evidence="1" key="2">
    <citation type="submission" date="2023-06" db="EMBL/GenBank/DDBJ databases">
        <authorList>
            <consortium name="Lawrence Berkeley National Laboratory"/>
            <person name="Haridas S."/>
            <person name="Hensen N."/>
            <person name="Bonometti L."/>
            <person name="Westerberg I."/>
            <person name="Brannstrom I.O."/>
            <person name="Guillou S."/>
            <person name="Cros-Aarteil S."/>
            <person name="Calhoun S."/>
            <person name="Kuo A."/>
            <person name="Mondo S."/>
            <person name="Pangilinan J."/>
            <person name="Riley R."/>
            <person name="Labutti K."/>
            <person name="Andreopoulos B."/>
            <person name="Lipzen A."/>
            <person name="Chen C."/>
            <person name="Yanf M."/>
            <person name="Daum C."/>
            <person name="Ng V."/>
            <person name="Clum A."/>
            <person name="Steindorff A."/>
            <person name="Ohm R."/>
            <person name="Martin F."/>
            <person name="Silar P."/>
            <person name="Natvig D."/>
            <person name="Lalanne C."/>
            <person name="Gautier V."/>
            <person name="Ament-Velasquez S.L."/>
            <person name="Kruys A."/>
            <person name="Hutchinson M.I."/>
            <person name="Powell A.J."/>
            <person name="Barry K."/>
            <person name="Miller A.N."/>
            <person name="Grigoriev I.V."/>
            <person name="Debuchy R."/>
            <person name="Gladieux P."/>
            <person name="Thoren M.H."/>
            <person name="Johannesson H."/>
        </authorList>
    </citation>
    <scope>NUCLEOTIDE SEQUENCE</scope>
    <source>
        <strain evidence="1">CBS 168.71</strain>
    </source>
</reference>
<accession>A0AAE0LNP0</accession>
<comment type="caution">
    <text evidence="1">The sequence shown here is derived from an EMBL/GenBank/DDBJ whole genome shotgun (WGS) entry which is preliminary data.</text>
</comment>
<gene>
    <name evidence="1" type="ORF">B0H64DRAFT_348236</name>
</gene>
<dbReference type="SMART" id="SM00855">
    <property type="entry name" value="PGAM"/>
    <property type="match status" value="1"/>
</dbReference>
<dbReference type="GeneID" id="87838330"/>
<dbReference type="InterPro" id="IPR029033">
    <property type="entry name" value="His_PPase_superfam"/>
</dbReference>
<dbReference type="Pfam" id="PF00300">
    <property type="entry name" value="His_Phos_1"/>
    <property type="match status" value="1"/>
</dbReference>
<dbReference type="InterPro" id="IPR050275">
    <property type="entry name" value="PGM_Phosphatase"/>
</dbReference>
<keyword evidence="2" id="KW-1185">Reference proteome</keyword>
<reference evidence="1" key="1">
    <citation type="journal article" date="2023" name="Mol. Phylogenet. Evol.">
        <title>Genome-scale phylogeny and comparative genomics of the fungal order Sordariales.</title>
        <authorList>
            <person name="Hensen N."/>
            <person name="Bonometti L."/>
            <person name="Westerberg I."/>
            <person name="Brannstrom I.O."/>
            <person name="Guillou S."/>
            <person name="Cros-Aarteil S."/>
            <person name="Calhoun S."/>
            <person name="Haridas S."/>
            <person name="Kuo A."/>
            <person name="Mondo S."/>
            <person name="Pangilinan J."/>
            <person name="Riley R."/>
            <person name="LaButti K."/>
            <person name="Andreopoulos B."/>
            <person name="Lipzen A."/>
            <person name="Chen C."/>
            <person name="Yan M."/>
            <person name="Daum C."/>
            <person name="Ng V."/>
            <person name="Clum A."/>
            <person name="Steindorff A."/>
            <person name="Ohm R.A."/>
            <person name="Martin F."/>
            <person name="Silar P."/>
            <person name="Natvig D.O."/>
            <person name="Lalanne C."/>
            <person name="Gautier V."/>
            <person name="Ament-Velasquez S.L."/>
            <person name="Kruys A."/>
            <person name="Hutchinson M.I."/>
            <person name="Powell A.J."/>
            <person name="Barry K."/>
            <person name="Miller A.N."/>
            <person name="Grigoriev I.V."/>
            <person name="Debuchy R."/>
            <person name="Gladieux P."/>
            <person name="Hiltunen Thoren M."/>
            <person name="Johannesson H."/>
        </authorList>
    </citation>
    <scope>NUCLEOTIDE SEQUENCE</scope>
    <source>
        <strain evidence="1">CBS 168.71</strain>
    </source>
</reference>
<organism evidence="1 2">
    <name type="scientific">Chaetomium fimeti</name>
    <dbReference type="NCBI Taxonomy" id="1854472"/>
    <lineage>
        <taxon>Eukaryota</taxon>
        <taxon>Fungi</taxon>
        <taxon>Dikarya</taxon>
        <taxon>Ascomycota</taxon>
        <taxon>Pezizomycotina</taxon>
        <taxon>Sordariomycetes</taxon>
        <taxon>Sordariomycetidae</taxon>
        <taxon>Sordariales</taxon>
        <taxon>Chaetomiaceae</taxon>
        <taxon>Chaetomium</taxon>
    </lineage>
</organism>